<evidence type="ECO:0000256" key="2">
    <source>
        <dbReference type="ARBA" id="ARBA00023015"/>
    </source>
</evidence>
<evidence type="ECO:0000313" key="6">
    <source>
        <dbReference type="EMBL" id="MCK9795280.1"/>
    </source>
</evidence>
<protein>
    <submittedName>
        <fullName evidence="6">MerR family transcriptional regulator</fullName>
    </submittedName>
</protein>
<reference evidence="6 7" key="1">
    <citation type="submission" date="2022-02" db="EMBL/GenBank/DDBJ databases">
        <title>The car tank lid bacteriome: a reservoir of bacteria with potential in bioremediation of fuel.</title>
        <authorList>
            <person name="Vidal-Verdu A."/>
            <person name="Gomez-Martinez D."/>
            <person name="Latorre-Perez A."/>
            <person name="Pereto J."/>
            <person name="Porcar M."/>
        </authorList>
    </citation>
    <scope>NUCLEOTIDE SEQUENCE [LARGE SCALE GENOMIC DNA]</scope>
    <source>
        <strain evidence="6 7">4D.3</strain>
    </source>
</reference>
<dbReference type="SMART" id="SM00422">
    <property type="entry name" value="HTH_MERR"/>
    <property type="match status" value="2"/>
</dbReference>
<dbReference type="RefSeq" id="WP_416345131.1">
    <property type="nucleotide sequence ID" value="NZ_JALQCY010000005.1"/>
</dbReference>
<sequence length="243" mass="25536">MDRPLRTLDVARATNYSVQQVRDLERLGVVPPAARTANGYRAYGPRHVTAVRAYRGLAAAVGPVVARRTLTALQGGPLADAAAAVTALHAGLDAERAQTLQALDALATIRREPAAASRDSILTITELAAALGVRTSTLRHWEAEGLLEPERVGSVRARAYDRSAVVAARVVAALRAAGYGIPALRDVVAAMRGLGDTADAEAALREQLDRIAARSVALLRAGADLADVLDDAEHDGPHDEGPR</sequence>
<dbReference type="Pfam" id="PF00376">
    <property type="entry name" value="MerR"/>
    <property type="match status" value="1"/>
</dbReference>
<name>A0ABT0J700_9MICO</name>
<evidence type="ECO:0000259" key="5">
    <source>
        <dbReference type="PROSITE" id="PS50937"/>
    </source>
</evidence>
<gene>
    <name evidence="6" type="ORF">M1843_16130</name>
</gene>
<evidence type="ECO:0000256" key="1">
    <source>
        <dbReference type="ARBA" id="ARBA00022491"/>
    </source>
</evidence>
<accession>A0ABT0J700</accession>
<organism evidence="6 7">
    <name type="scientific">Isoptericola peretonis</name>
    <dbReference type="NCBI Taxonomy" id="2918523"/>
    <lineage>
        <taxon>Bacteria</taxon>
        <taxon>Bacillati</taxon>
        <taxon>Actinomycetota</taxon>
        <taxon>Actinomycetes</taxon>
        <taxon>Micrococcales</taxon>
        <taxon>Promicromonosporaceae</taxon>
        <taxon>Isoptericola</taxon>
    </lineage>
</organism>
<keyword evidence="3" id="KW-0238">DNA-binding</keyword>
<dbReference type="Proteomes" id="UP001651050">
    <property type="component" value="Unassembled WGS sequence"/>
</dbReference>
<keyword evidence="1" id="KW-0678">Repressor</keyword>
<keyword evidence="4" id="KW-0804">Transcription</keyword>
<feature type="domain" description="HTH merR-type" evidence="5">
    <location>
        <begin position="121"/>
        <end position="190"/>
    </location>
</feature>
<dbReference type="InterPro" id="IPR000551">
    <property type="entry name" value="MerR-type_HTH_dom"/>
</dbReference>
<evidence type="ECO:0000256" key="3">
    <source>
        <dbReference type="ARBA" id="ARBA00023125"/>
    </source>
</evidence>
<dbReference type="SUPFAM" id="SSF46955">
    <property type="entry name" value="Putative DNA-binding domain"/>
    <property type="match status" value="2"/>
</dbReference>
<feature type="domain" description="HTH merR-type" evidence="5">
    <location>
        <begin position="10"/>
        <end position="52"/>
    </location>
</feature>
<dbReference type="EMBL" id="JALQCY010000005">
    <property type="protein sequence ID" value="MCK9795280.1"/>
    <property type="molecule type" value="Genomic_DNA"/>
</dbReference>
<dbReference type="PRINTS" id="PR00040">
    <property type="entry name" value="HTHMERR"/>
</dbReference>
<comment type="caution">
    <text evidence="6">The sequence shown here is derived from an EMBL/GenBank/DDBJ whole genome shotgun (WGS) entry which is preliminary data.</text>
</comment>
<keyword evidence="7" id="KW-1185">Reference proteome</keyword>
<dbReference type="Pfam" id="PF13411">
    <property type="entry name" value="MerR_1"/>
    <property type="match status" value="1"/>
</dbReference>
<dbReference type="PROSITE" id="PS50937">
    <property type="entry name" value="HTH_MERR_2"/>
    <property type="match status" value="2"/>
</dbReference>
<dbReference type="Gene3D" id="1.10.1660.10">
    <property type="match status" value="2"/>
</dbReference>
<dbReference type="InterPro" id="IPR009061">
    <property type="entry name" value="DNA-bd_dom_put_sf"/>
</dbReference>
<proteinExistence type="predicted"/>
<keyword evidence="2" id="KW-0805">Transcription regulation</keyword>
<dbReference type="InterPro" id="IPR047057">
    <property type="entry name" value="MerR_fam"/>
</dbReference>
<evidence type="ECO:0000256" key="4">
    <source>
        <dbReference type="ARBA" id="ARBA00023163"/>
    </source>
</evidence>
<evidence type="ECO:0000313" key="7">
    <source>
        <dbReference type="Proteomes" id="UP001651050"/>
    </source>
</evidence>
<dbReference type="PANTHER" id="PTHR30204:SF69">
    <property type="entry name" value="MERR-FAMILY TRANSCRIPTIONAL REGULATOR"/>
    <property type="match status" value="1"/>
</dbReference>
<dbReference type="PANTHER" id="PTHR30204">
    <property type="entry name" value="REDOX-CYCLING DRUG-SENSING TRANSCRIPTIONAL ACTIVATOR SOXR"/>
    <property type="match status" value="1"/>
</dbReference>